<name>A0AC35GUK7_9BILA</name>
<reference evidence="2" key="1">
    <citation type="submission" date="2022-11" db="UniProtKB">
        <authorList>
            <consortium name="WormBaseParasite"/>
        </authorList>
    </citation>
    <scope>IDENTIFICATION</scope>
</reference>
<evidence type="ECO:0000313" key="2">
    <source>
        <dbReference type="WBParaSite" id="PS1159_v2.g8948.t1"/>
    </source>
</evidence>
<dbReference type="Proteomes" id="UP000887580">
    <property type="component" value="Unplaced"/>
</dbReference>
<dbReference type="WBParaSite" id="PS1159_v2.g8948.t1">
    <property type="protein sequence ID" value="PS1159_v2.g8948.t1"/>
    <property type="gene ID" value="PS1159_v2.g8948"/>
</dbReference>
<proteinExistence type="predicted"/>
<accession>A0AC35GUK7</accession>
<evidence type="ECO:0000313" key="1">
    <source>
        <dbReference type="Proteomes" id="UP000887580"/>
    </source>
</evidence>
<organism evidence="1 2">
    <name type="scientific">Panagrolaimus sp. PS1159</name>
    <dbReference type="NCBI Taxonomy" id="55785"/>
    <lineage>
        <taxon>Eukaryota</taxon>
        <taxon>Metazoa</taxon>
        <taxon>Ecdysozoa</taxon>
        <taxon>Nematoda</taxon>
        <taxon>Chromadorea</taxon>
        <taxon>Rhabditida</taxon>
        <taxon>Tylenchina</taxon>
        <taxon>Panagrolaimomorpha</taxon>
        <taxon>Panagrolaimoidea</taxon>
        <taxon>Panagrolaimidae</taxon>
        <taxon>Panagrolaimus</taxon>
    </lineage>
</organism>
<sequence length="882" mass="99007">MQNFKEGIFLLFWLFLSVNGIALKLDSALLADDDDNSTIIRNLRSFQKGDNNRNDDPLTIVSIGYYCKSGQSHSIALGTCSSLYIQCSNAGIYTIEECPLEKVFNGQSCIEASTIRECFDPRLNVLNLATENLASSIGACNNGPGIQFSPKNHCSRQALFCDSSLEPHAISCSSNQILDFDTLQCIPSKCPWGPQNKIKDSLIQNYCQYRPGTKKCQNWFIWCNDGLFGFCDGQQIFDETINGCRPSLPQERCEPLNVCNGWEWKAVELGECSQQFQYCEGLKPITFTCREGYVFQGKTCIPFESAKGCSECKIGETKPAKHCKQFYECEKYGTKWSLKTCPTNEIYNQKNRRCELNYGNSCADFHQTCQNGDSYNPSCGDYFLCREGQFHPGKCPHLTRWSKRQLQCIPDNTCRRYENNNVCRRGDIIPTVDCETYFSCDPIKGQFVRSSCKDTIYGKNPACEYCIGEKPTKPAYSSNPSSPPAPYTSVKCINGEKIIDKVDCSRYISCINGEWYSLQCEGNTIFDSNSGLCIYQSKSRCPRNGSHLDSFHQPQDSGFGENDNSAFPPPSPPFIPIQKPLPSPPPPMDETRREMYEQSNGFIICLSHKSPQFVADPRDCGSYLECQNGFYQPRTCPQGHNFDAFTGRCSSTFKCDRICQENERIPRKECGKALECQNNAWVPMKCKENTMFINGRCSEILCPEDGNPSSSTCYEGAVYSNERDCTRYVICRNGQLIEKQCSNGQKFNAETLSCSYKYDCSSESSPKCYIGERRAIHDSCSHFEECQYGTFVKVSCPYGKNFNSITKKCQHGPCRGSGSQIGDVCTESAGLDGFLPDPLECRRFYQCANGRWVPKDCAAGTAFSPQLGVCDHIRNVPACARS</sequence>
<protein>
    <submittedName>
        <fullName evidence="2">Chitin-binding type-2 domain-containing protein</fullName>
    </submittedName>
</protein>